<dbReference type="InterPro" id="IPR011991">
    <property type="entry name" value="ArsR-like_HTH"/>
</dbReference>
<reference evidence="3 4" key="1">
    <citation type="submission" date="2020-02" db="EMBL/GenBank/DDBJ databases">
        <authorList>
            <person name="Sun Q."/>
        </authorList>
    </citation>
    <scope>NUCLEOTIDE SEQUENCE [LARGE SCALE GENOMIC DNA]</scope>
    <source>
        <strain evidence="3 4">YIM 13062</strain>
    </source>
</reference>
<dbReference type="InterPro" id="IPR036388">
    <property type="entry name" value="WH-like_DNA-bd_sf"/>
</dbReference>
<protein>
    <submittedName>
        <fullName evidence="3">MarR family transcriptional regulator</fullName>
    </submittedName>
</protein>
<dbReference type="Gene3D" id="1.10.10.10">
    <property type="entry name" value="Winged helix-like DNA-binding domain superfamily/Winged helix DNA-binding domain"/>
    <property type="match status" value="1"/>
</dbReference>
<dbReference type="InterPro" id="IPR000835">
    <property type="entry name" value="HTH_MarR-typ"/>
</dbReference>
<sequence length="250" mass="27455">MTVEHSSTTVNQPQTVEESTESTTRSRVLNAVLEHGPVSARDLGRRMDLTPAAIRRHLDALERDRFIEVTMVRRRGSGAGRPARRYVVAPEGHERLGNDYLGIAADALDALRDLGGEQALRAFVDQQFEHMERRYRPTVEAAGDDVAERLDVLVRLLSADGYAASANTVKVGPSRHRVLSAQLCQGHCPVQEIATKHPEFCEAETRMIASLLDVDIRRLSTLAAGAHVCNTHVPLSRPQQTAGRTGTPGR</sequence>
<feature type="compositionally biased region" description="Low complexity" evidence="1">
    <location>
        <begin position="15"/>
        <end position="28"/>
    </location>
</feature>
<proteinExistence type="predicted"/>
<dbReference type="AlphaFoldDB" id="A0A846TSM9"/>
<evidence type="ECO:0000313" key="3">
    <source>
        <dbReference type="EMBL" id="NKE08824.1"/>
    </source>
</evidence>
<organism evidence="3 4">
    <name type="scientific">Kocuria subflava</name>
    <dbReference type="NCBI Taxonomy" id="1736139"/>
    <lineage>
        <taxon>Bacteria</taxon>
        <taxon>Bacillati</taxon>
        <taxon>Actinomycetota</taxon>
        <taxon>Actinomycetes</taxon>
        <taxon>Micrococcales</taxon>
        <taxon>Micrococcaceae</taxon>
        <taxon>Kocuria</taxon>
    </lineage>
</organism>
<dbReference type="Pfam" id="PF12802">
    <property type="entry name" value="MarR_2"/>
    <property type="match status" value="1"/>
</dbReference>
<dbReference type="RefSeq" id="WP_119933017.1">
    <property type="nucleotide sequence ID" value="NZ_JAAVUN010000002.1"/>
</dbReference>
<keyword evidence="4" id="KW-1185">Reference proteome</keyword>
<dbReference type="EMBL" id="JAAVUN010000002">
    <property type="protein sequence ID" value="NKE08824.1"/>
    <property type="molecule type" value="Genomic_DNA"/>
</dbReference>
<evidence type="ECO:0000259" key="2">
    <source>
        <dbReference type="Pfam" id="PF12802"/>
    </source>
</evidence>
<dbReference type="SUPFAM" id="SSF46785">
    <property type="entry name" value="Winged helix' DNA-binding domain"/>
    <property type="match status" value="1"/>
</dbReference>
<dbReference type="Proteomes" id="UP000521379">
    <property type="component" value="Unassembled WGS sequence"/>
</dbReference>
<feature type="compositionally biased region" description="Polar residues" evidence="1">
    <location>
        <begin position="1"/>
        <end position="14"/>
    </location>
</feature>
<dbReference type="GO" id="GO:0003700">
    <property type="term" value="F:DNA-binding transcription factor activity"/>
    <property type="evidence" value="ECO:0007669"/>
    <property type="project" value="InterPro"/>
</dbReference>
<evidence type="ECO:0000313" key="4">
    <source>
        <dbReference type="Proteomes" id="UP000521379"/>
    </source>
</evidence>
<dbReference type="CDD" id="cd00090">
    <property type="entry name" value="HTH_ARSR"/>
    <property type="match status" value="1"/>
</dbReference>
<accession>A0A846TSM9</accession>
<feature type="region of interest" description="Disordered" evidence="1">
    <location>
        <begin position="1"/>
        <end position="30"/>
    </location>
</feature>
<gene>
    <name evidence="3" type="ORF">GTW58_02440</name>
</gene>
<name>A0A846TSM9_9MICC</name>
<feature type="domain" description="HTH marR-type" evidence="2">
    <location>
        <begin position="24"/>
        <end position="70"/>
    </location>
</feature>
<dbReference type="InterPro" id="IPR036390">
    <property type="entry name" value="WH_DNA-bd_sf"/>
</dbReference>
<evidence type="ECO:0000256" key="1">
    <source>
        <dbReference type="SAM" id="MobiDB-lite"/>
    </source>
</evidence>
<comment type="caution">
    <text evidence="3">The sequence shown here is derived from an EMBL/GenBank/DDBJ whole genome shotgun (WGS) entry which is preliminary data.</text>
</comment>